<dbReference type="NCBIfam" id="NF004717">
    <property type="entry name" value="PRK06061.1"/>
    <property type="match status" value="1"/>
</dbReference>
<dbReference type="NCBIfam" id="NF009119">
    <property type="entry name" value="PRK12470.1"/>
    <property type="match status" value="1"/>
</dbReference>
<name>A0ABP6S451_9ACTN</name>
<dbReference type="InterPro" id="IPR000120">
    <property type="entry name" value="Amidase"/>
</dbReference>
<dbReference type="InterPro" id="IPR020556">
    <property type="entry name" value="Amidase_CS"/>
</dbReference>
<dbReference type="Pfam" id="PF01425">
    <property type="entry name" value="Amidase"/>
    <property type="match status" value="1"/>
</dbReference>
<comment type="similarity">
    <text evidence="1">Belongs to the amidase family.</text>
</comment>
<gene>
    <name evidence="3" type="ORF">GCM10020367_03200</name>
    <name evidence="4" type="ORF">GCM10020367_65640</name>
</gene>
<dbReference type="Proteomes" id="UP001499990">
    <property type="component" value="Unassembled WGS sequence"/>
</dbReference>
<accession>A0ABP6S451</accession>
<reference evidence="3" key="1">
    <citation type="journal article" date="2014" name="Int. J. Syst. Evol. Microbiol.">
        <title>Complete genome of a new Firmicutes species belonging to the dominant human colonic microbiota ('Ruminococcus bicirculans') reveals two chromosomes and a selective capacity to utilize plant glucans.</title>
        <authorList>
            <consortium name="NISC Comparative Sequencing Program"/>
            <person name="Wegmann U."/>
            <person name="Louis P."/>
            <person name="Goesmann A."/>
            <person name="Henrissat B."/>
            <person name="Duncan S.H."/>
            <person name="Flint H.J."/>
        </authorList>
    </citation>
    <scope>NUCLEOTIDE SEQUENCE</scope>
    <source>
        <strain evidence="3">JCM 9651</strain>
    </source>
</reference>
<dbReference type="EMBL" id="BAAAYL010000001">
    <property type="protein sequence ID" value="GAA3367740.1"/>
    <property type="molecule type" value="Genomic_DNA"/>
</dbReference>
<reference evidence="5" key="2">
    <citation type="journal article" date="2019" name="Int. J. Syst. Evol. Microbiol.">
        <title>The Global Catalogue of Microorganisms (GCM) 10K type strain sequencing project: providing services to taxonomists for standard genome sequencing and annotation.</title>
        <authorList>
            <consortium name="The Broad Institute Genomics Platform"/>
            <consortium name="The Broad Institute Genome Sequencing Center for Infectious Disease"/>
            <person name="Wu L."/>
            <person name="Ma J."/>
        </authorList>
    </citation>
    <scope>NUCLEOTIDE SEQUENCE [LARGE SCALE GENOMIC DNA]</scope>
    <source>
        <strain evidence="5">JCM 9651</strain>
    </source>
</reference>
<protein>
    <submittedName>
        <fullName evidence="3">Amidase</fullName>
    </submittedName>
</protein>
<dbReference type="RefSeq" id="WP_345033976.1">
    <property type="nucleotide sequence ID" value="NZ_BAAAYL010000001.1"/>
</dbReference>
<sequence length="473" mass="49355">MSTPLPAGLLDTARSLAQGDVSARELTEQTLERISASQPVLNAFRVVRAESALAEAEAADRLLSEGVRLPLLGVPVAVKDDMDVAGEPTAFGCPGSFPPKAADSEAVRRLRAAGAVIVGKTNTPELGQWPFTEGPAFGDTRNPWNTRHTPGGSSGGSAAAVAAGLVPAALGSDGAGSIRIPAAWTHLVGIKPQRGRISTWPDAEAFNGITVHGVLARTVADAALMLDAASGPHTGDLHRPPAVDASAAANRDPGRLRIALSTRMPFTATSKHLDPRVRAAVTRLAERLTALGHDVAAADPSYGAVGPAFIPRATAGLREWASRVPEPALLDPRTRGTVRLGGLLDGAPLRLARRAESVLHRRIGEIFDRFDVVLAPTTATPPPPVGALIGLSGHRLDRAVIAACPYAWPWNVLGWPGVNVPAGFTPDGLPLGAQLLGPAHSEPLLISLAAQLESDQRWFEHRPPPLHRPGPAS</sequence>
<dbReference type="EMBL" id="BAAAYL010000001">
    <property type="protein sequence ID" value="GAA3379960.1"/>
    <property type="molecule type" value="Genomic_DNA"/>
</dbReference>
<keyword evidence="5" id="KW-1185">Reference proteome</keyword>
<dbReference type="PANTHER" id="PTHR11895">
    <property type="entry name" value="TRANSAMIDASE"/>
    <property type="match status" value="1"/>
</dbReference>
<dbReference type="Gene3D" id="3.90.1300.10">
    <property type="entry name" value="Amidase signature (AS) domain"/>
    <property type="match status" value="1"/>
</dbReference>
<proteinExistence type="inferred from homology"/>
<evidence type="ECO:0000313" key="3">
    <source>
        <dbReference type="EMBL" id="GAA3367740.1"/>
    </source>
</evidence>
<evidence type="ECO:0000256" key="1">
    <source>
        <dbReference type="ARBA" id="ARBA00009199"/>
    </source>
</evidence>
<organism evidence="3 5">
    <name type="scientific">Streptomyces sannanensis</name>
    <dbReference type="NCBI Taxonomy" id="285536"/>
    <lineage>
        <taxon>Bacteria</taxon>
        <taxon>Bacillati</taxon>
        <taxon>Actinomycetota</taxon>
        <taxon>Actinomycetes</taxon>
        <taxon>Kitasatosporales</taxon>
        <taxon>Streptomycetaceae</taxon>
        <taxon>Streptomyces</taxon>
    </lineage>
</organism>
<dbReference type="SUPFAM" id="SSF75304">
    <property type="entry name" value="Amidase signature (AS) enzymes"/>
    <property type="match status" value="1"/>
</dbReference>
<feature type="domain" description="Amidase" evidence="2">
    <location>
        <begin position="25"/>
        <end position="445"/>
    </location>
</feature>
<dbReference type="PANTHER" id="PTHR11895:SF7">
    <property type="entry name" value="GLUTAMYL-TRNA(GLN) AMIDOTRANSFERASE SUBUNIT A, MITOCHONDRIAL"/>
    <property type="match status" value="1"/>
</dbReference>
<evidence type="ECO:0000313" key="5">
    <source>
        <dbReference type="Proteomes" id="UP001499990"/>
    </source>
</evidence>
<dbReference type="InterPro" id="IPR023631">
    <property type="entry name" value="Amidase_dom"/>
</dbReference>
<dbReference type="PROSITE" id="PS00571">
    <property type="entry name" value="AMIDASES"/>
    <property type="match status" value="1"/>
</dbReference>
<evidence type="ECO:0000313" key="4">
    <source>
        <dbReference type="EMBL" id="GAA3379960.1"/>
    </source>
</evidence>
<reference evidence="3" key="3">
    <citation type="submission" date="2023-12" db="EMBL/GenBank/DDBJ databases">
        <authorList>
            <person name="Sun Q."/>
            <person name="Inoue M."/>
        </authorList>
    </citation>
    <scope>NUCLEOTIDE SEQUENCE</scope>
    <source>
        <strain evidence="3">JCM 9651</strain>
    </source>
</reference>
<evidence type="ECO:0000259" key="2">
    <source>
        <dbReference type="Pfam" id="PF01425"/>
    </source>
</evidence>
<comment type="caution">
    <text evidence="3">The sequence shown here is derived from an EMBL/GenBank/DDBJ whole genome shotgun (WGS) entry which is preliminary data.</text>
</comment>
<dbReference type="InterPro" id="IPR036928">
    <property type="entry name" value="AS_sf"/>
</dbReference>